<evidence type="ECO:0000313" key="4">
    <source>
        <dbReference type="EMBL" id="KMZ65728.1"/>
    </source>
</evidence>
<dbReference type="PANTHER" id="PTHR12894">
    <property type="entry name" value="CNH DOMAIN CONTAINING"/>
    <property type="match status" value="1"/>
</dbReference>
<dbReference type="PROSITE" id="PS50219">
    <property type="entry name" value="CNH"/>
    <property type="match status" value="1"/>
</dbReference>
<dbReference type="InterPro" id="IPR001180">
    <property type="entry name" value="CNH_dom"/>
</dbReference>
<feature type="domain" description="CNH" evidence="3">
    <location>
        <begin position="29"/>
        <end position="351"/>
    </location>
</feature>
<feature type="compositionally biased region" description="Low complexity" evidence="2">
    <location>
        <begin position="15"/>
        <end position="24"/>
    </location>
</feature>
<name>A0A0K9P9H4_ZOSMR</name>
<feature type="repeat" description="CHCR" evidence="1">
    <location>
        <begin position="669"/>
        <end position="852"/>
    </location>
</feature>
<gene>
    <name evidence="4" type="ORF">ZOSMA_30G00090</name>
</gene>
<protein>
    <submittedName>
        <fullName evidence="4">Transforming growth factor, beta receptor associated protein1</fullName>
    </submittedName>
</protein>
<dbReference type="GO" id="GO:0006914">
    <property type="term" value="P:autophagy"/>
    <property type="evidence" value="ECO:0000318"/>
    <property type="project" value="GO_Central"/>
</dbReference>
<feature type="region of interest" description="Disordered" evidence="2">
    <location>
        <begin position="1"/>
        <end position="24"/>
    </location>
</feature>
<proteinExistence type="predicted"/>
<dbReference type="GO" id="GO:0034058">
    <property type="term" value="P:endosomal vesicle fusion"/>
    <property type="evidence" value="ECO:0000318"/>
    <property type="project" value="GO_Central"/>
</dbReference>
<dbReference type="Pfam" id="PF10367">
    <property type="entry name" value="zf-Vps39_C"/>
    <property type="match status" value="1"/>
</dbReference>
<organism evidence="4 5">
    <name type="scientific">Zostera marina</name>
    <name type="common">Eelgrass</name>
    <dbReference type="NCBI Taxonomy" id="29655"/>
    <lineage>
        <taxon>Eukaryota</taxon>
        <taxon>Viridiplantae</taxon>
        <taxon>Streptophyta</taxon>
        <taxon>Embryophyta</taxon>
        <taxon>Tracheophyta</taxon>
        <taxon>Spermatophyta</taxon>
        <taxon>Magnoliopsida</taxon>
        <taxon>Liliopsida</taxon>
        <taxon>Zosteraceae</taxon>
        <taxon>Zostera</taxon>
    </lineage>
</organism>
<reference evidence="5" key="1">
    <citation type="journal article" date="2016" name="Nature">
        <title>The genome of the seagrass Zostera marina reveals angiosperm adaptation to the sea.</title>
        <authorList>
            <person name="Olsen J.L."/>
            <person name="Rouze P."/>
            <person name="Verhelst B."/>
            <person name="Lin Y.-C."/>
            <person name="Bayer T."/>
            <person name="Collen J."/>
            <person name="Dattolo E."/>
            <person name="De Paoli E."/>
            <person name="Dittami S."/>
            <person name="Maumus F."/>
            <person name="Michel G."/>
            <person name="Kersting A."/>
            <person name="Lauritano C."/>
            <person name="Lohaus R."/>
            <person name="Toepel M."/>
            <person name="Tonon T."/>
            <person name="Vanneste K."/>
            <person name="Amirebrahimi M."/>
            <person name="Brakel J."/>
            <person name="Bostroem C."/>
            <person name="Chovatia M."/>
            <person name="Grimwood J."/>
            <person name="Jenkins J.W."/>
            <person name="Jueterbock A."/>
            <person name="Mraz A."/>
            <person name="Stam W.T."/>
            <person name="Tice H."/>
            <person name="Bornberg-Bauer E."/>
            <person name="Green P.J."/>
            <person name="Pearson G.A."/>
            <person name="Procaccini G."/>
            <person name="Duarte C.M."/>
            <person name="Schmutz J."/>
            <person name="Reusch T.B.H."/>
            <person name="Van de Peer Y."/>
        </authorList>
    </citation>
    <scope>NUCLEOTIDE SEQUENCE [LARGE SCALE GENOMIC DNA]</scope>
    <source>
        <strain evidence="5">cv. Finnish</strain>
    </source>
</reference>
<dbReference type="GO" id="GO:0016020">
    <property type="term" value="C:membrane"/>
    <property type="evidence" value="ECO:0000318"/>
    <property type="project" value="GO_Central"/>
</dbReference>
<dbReference type="InterPro" id="IPR019452">
    <property type="entry name" value="VPS39/TGF_beta_rcpt-assoc_1"/>
</dbReference>
<sequence>MDRTVIEYSSEYDPTKSSTTPSLSPRTQPLCLAITATSDSRFHLLVGTRAGTVNLLREPSPIPTGKDSQITQLDLVRFVSFGDSPIEDVLLLSEIDRLLVLSGGCLFFIDQGLSGTVQRVSGVKGVTSVSRRLRFGDTASEDPLGDIAVWCEAARPKTGIQWRLGRANGAKARGVDVQRNGGSGGGCFVAASMFVKGVVLMELTIGADGIVSLASREIPGVGSVKCMIWFDDSIIFGTSEGYVLFSIGSGEITPIFSLPDLSGPPKMKALSRSKEVLLMVDNVGIVVNGNGQPVGGSLVFSCMPESITVMSHYVVSLENDRLKLYRKKTGTCMQAIPFSKIGSGPCVMACDELGSGEVIAVTTPYKIVCFRKIYVEEQIKDLLRKKYYKDAVCLVEELKFENEMTKEMFSFVHAQVGFLLLFDLHFEDAINHFLLSESMQPSEIFPFIMQDPNRWSHLVPRKRYWGLHPPPMLLEKVVDDGLLAIQRTMFLKRAGVPTTMDEDYILNPPSRVVLLESAIKNMTRYFLVCRDRDLTASLKEGVDTLLMYLYRDLNLVDDMEQLASSTNSCVVEELENLLDDSGHLRTLAFLYASKGRNSKALAIWKLLARNYSSGLWKDPKATVQNNLDSSTNIISCQRSAALEASKLLEESSDQELVLQHLRWIADEDQELAVRVLTSSKRVNQLSHGEVLATIDPRKIEIHQRYLQWLIDYERSDDTQFHTMYAVSLAKSAIQAIEMDMGVEDNIDMKCNSVLENGEDSVNSIRQRMQFFLQSSDLYDSQEVLHLIKNSELWMEKAILYKKLGQETRVLQILALKLEDSEAAQQYCAEIGRHDAYMQLLDMYLDPQNGKEPMFNAAVQLLHNHGESLDPLQVLEKLSPDMPLKHASETILRIVRARVHHYREGQVLYNLSSALNLEAQMARQEERSRHVQINDESICSSCHTRLGTKLLAMYPDDTVVCYKCYRRQGESTSESGRNFKHDILFKPGWLVTRP</sequence>
<evidence type="ECO:0000256" key="1">
    <source>
        <dbReference type="PROSITE-ProRule" id="PRU01006"/>
    </source>
</evidence>
<dbReference type="InterPro" id="IPR032914">
    <property type="entry name" value="Vam6/VPS39/TRAP1"/>
</dbReference>
<dbReference type="PROSITE" id="PS50236">
    <property type="entry name" value="CHCR"/>
    <property type="match status" value="1"/>
</dbReference>
<dbReference type="GO" id="GO:0006886">
    <property type="term" value="P:intracellular protein transport"/>
    <property type="evidence" value="ECO:0007669"/>
    <property type="project" value="UniProtKB-UniRule"/>
</dbReference>
<dbReference type="EMBL" id="LFYR01001011">
    <property type="protein sequence ID" value="KMZ65728.1"/>
    <property type="molecule type" value="Genomic_DNA"/>
</dbReference>
<keyword evidence="5" id="KW-1185">Reference proteome</keyword>
<dbReference type="GO" id="GO:0005737">
    <property type="term" value="C:cytoplasm"/>
    <property type="evidence" value="ECO:0000318"/>
    <property type="project" value="GO_Central"/>
</dbReference>
<dbReference type="OrthoDB" id="10258882at2759"/>
<dbReference type="InterPro" id="IPR000547">
    <property type="entry name" value="Clathrin_H-chain/VPS_repeat"/>
</dbReference>
<dbReference type="AlphaFoldDB" id="A0A0K9P9H4"/>
<evidence type="ECO:0000259" key="3">
    <source>
        <dbReference type="PROSITE" id="PS50219"/>
    </source>
</evidence>
<evidence type="ECO:0000313" key="5">
    <source>
        <dbReference type="Proteomes" id="UP000036987"/>
    </source>
</evidence>
<keyword evidence="4" id="KW-0675">Receptor</keyword>
<comment type="caution">
    <text evidence="4">The sequence shown here is derived from an EMBL/GenBank/DDBJ whole genome shotgun (WGS) entry which is preliminary data.</text>
</comment>
<dbReference type="Pfam" id="PF10366">
    <property type="entry name" value="Vps39_1"/>
    <property type="match status" value="1"/>
</dbReference>
<dbReference type="Proteomes" id="UP000036987">
    <property type="component" value="Unassembled WGS sequence"/>
</dbReference>
<dbReference type="OMA" id="MFVTSEG"/>
<dbReference type="PANTHER" id="PTHR12894:SF43">
    <property type="entry name" value="VACUOLAR SORTING PROTEIN 3"/>
    <property type="match status" value="1"/>
</dbReference>
<dbReference type="InterPro" id="IPR019453">
    <property type="entry name" value="VPS39/TGFA1_Znf"/>
</dbReference>
<accession>A0A0K9P9H4</accession>
<evidence type="ECO:0000256" key="2">
    <source>
        <dbReference type="SAM" id="MobiDB-lite"/>
    </source>
</evidence>
<dbReference type="STRING" id="29655.A0A0K9P9H4"/>